<dbReference type="Proteomes" id="UP000019376">
    <property type="component" value="Unassembled WGS sequence"/>
</dbReference>
<feature type="coiled-coil region" evidence="6">
    <location>
        <begin position="215"/>
        <end position="242"/>
    </location>
</feature>
<dbReference type="CDD" id="cd14705">
    <property type="entry name" value="bZIP_Zip1"/>
    <property type="match status" value="1"/>
</dbReference>
<dbReference type="eggNOG" id="ENOG502S7ZI">
    <property type="taxonomic scope" value="Eukaryota"/>
</dbReference>
<dbReference type="OrthoDB" id="1939598at2759"/>
<dbReference type="GO" id="GO:0005634">
    <property type="term" value="C:nucleus"/>
    <property type="evidence" value="ECO:0007669"/>
    <property type="project" value="UniProtKB-SubCell"/>
</dbReference>
<dbReference type="PANTHER" id="PTHR13044">
    <property type="entry name" value="ACTIVATING TRANSCRIPTION FACTOR ATF 4/5"/>
    <property type="match status" value="1"/>
</dbReference>
<dbReference type="PANTHER" id="PTHR13044:SF14">
    <property type="entry name" value="CRYPTOCEPHAL, ISOFORM A"/>
    <property type="match status" value="1"/>
</dbReference>
<feature type="region of interest" description="Disordered" evidence="7">
    <location>
        <begin position="131"/>
        <end position="204"/>
    </location>
</feature>
<dbReference type="FunFam" id="1.20.5.170:FF:000075">
    <property type="entry name" value="BZIP transcription factor (MetR)"/>
    <property type="match status" value="1"/>
</dbReference>
<keyword evidence="2" id="KW-0805">Transcription regulation</keyword>
<evidence type="ECO:0000256" key="5">
    <source>
        <dbReference type="ARBA" id="ARBA00023242"/>
    </source>
</evidence>
<evidence type="ECO:0000259" key="8">
    <source>
        <dbReference type="PROSITE" id="PS50217"/>
    </source>
</evidence>
<feature type="compositionally biased region" description="Basic and acidic residues" evidence="7">
    <location>
        <begin position="186"/>
        <end position="197"/>
    </location>
</feature>
<dbReference type="Pfam" id="PF07716">
    <property type="entry name" value="bZIP_2"/>
    <property type="match status" value="1"/>
</dbReference>
<dbReference type="AlphaFoldDB" id="S7ZKH7"/>
<dbReference type="InterPro" id="IPR004827">
    <property type="entry name" value="bZIP"/>
</dbReference>
<dbReference type="SUPFAM" id="SSF57959">
    <property type="entry name" value="Leucine zipper domain"/>
    <property type="match status" value="1"/>
</dbReference>
<dbReference type="PhylomeDB" id="S7ZKH7"/>
<evidence type="ECO:0000256" key="2">
    <source>
        <dbReference type="ARBA" id="ARBA00023015"/>
    </source>
</evidence>
<comment type="subcellular location">
    <subcellularLocation>
        <location evidence="1">Nucleus</location>
    </subcellularLocation>
</comment>
<dbReference type="STRING" id="933388.S7ZKH7"/>
<organism evidence="9 10">
    <name type="scientific">Penicillium oxalicum (strain 114-2 / CGMCC 5302)</name>
    <name type="common">Penicillium decumbens</name>
    <dbReference type="NCBI Taxonomy" id="933388"/>
    <lineage>
        <taxon>Eukaryota</taxon>
        <taxon>Fungi</taxon>
        <taxon>Dikarya</taxon>
        <taxon>Ascomycota</taxon>
        <taxon>Pezizomycotina</taxon>
        <taxon>Eurotiomycetes</taxon>
        <taxon>Eurotiomycetidae</taxon>
        <taxon>Eurotiales</taxon>
        <taxon>Aspergillaceae</taxon>
        <taxon>Penicillium</taxon>
    </lineage>
</organism>
<dbReference type="Gene3D" id="1.20.5.170">
    <property type="match status" value="1"/>
</dbReference>
<name>S7ZKH7_PENO1</name>
<evidence type="ECO:0000256" key="3">
    <source>
        <dbReference type="ARBA" id="ARBA00023125"/>
    </source>
</evidence>
<feature type="domain" description="BZIP" evidence="8">
    <location>
        <begin position="194"/>
        <end position="253"/>
    </location>
</feature>
<dbReference type="EMBL" id="KB644413">
    <property type="protein sequence ID" value="EPS31150.1"/>
    <property type="molecule type" value="Genomic_DNA"/>
</dbReference>
<reference evidence="9 10" key="1">
    <citation type="journal article" date="2013" name="PLoS ONE">
        <title>Genomic and secretomic analyses reveal unique features of the lignocellulolytic enzyme system of Penicillium decumbens.</title>
        <authorList>
            <person name="Liu G."/>
            <person name="Zhang L."/>
            <person name="Wei X."/>
            <person name="Zou G."/>
            <person name="Qin Y."/>
            <person name="Ma L."/>
            <person name="Li J."/>
            <person name="Zheng H."/>
            <person name="Wang S."/>
            <person name="Wang C."/>
            <person name="Xun L."/>
            <person name="Zhao G.-P."/>
            <person name="Zhou Z."/>
            <person name="Qu Y."/>
        </authorList>
    </citation>
    <scope>NUCLEOTIDE SEQUENCE [LARGE SCALE GENOMIC DNA]</scope>
    <source>
        <strain evidence="10">114-2 / CGMCC 5302</strain>
    </source>
</reference>
<keyword evidence="6" id="KW-0175">Coiled coil</keyword>
<dbReference type="PROSITE" id="PS00036">
    <property type="entry name" value="BZIP_BASIC"/>
    <property type="match status" value="1"/>
</dbReference>
<dbReference type="SMART" id="SM00338">
    <property type="entry name" value="BRLZ"/>
    <property type="match status" value="1"/>
</dbReference>
<evidence type="ECO:0000256" key="4">
    <source>
        <dbReference type="ARBA" id="ARBA00023163"/>
    </source>
</evidence>
<evidence type="ECO:0000256" key="6">
    <source>
        <dbReference type="SAM" id="Coils"/>
    </source>
</evidence>
<dbReference type="GO" id="GO:0000977">
    <property type="term" value="F:RNA polymerase II transcription regulatory region sequence-specific DNA binding"/>
    <property type="evidence" value="ECO:0007669"/>
    <property type="project" value="TreeGrafter"/>
</dbReference>
<evidence type="ECO:0000313" key="10">
    <source>
        <dbReference type="Proteomes" id="UP000019376"/>
    </source>
</evidence>
<dbReference type="GO" id="GO:0001228">
    <property type="term" value="F:DNA-binding transcription activator activity, RNA polymerase II-specific"/>
    <property type="evidence" value="ECO:0007669"/>
    <property type="project" value="TreeGrafter"/>
</dbReference>
<keyword evidence="5" id="KW-0539">Nucleus</keyword>
<dbReference type="PROSITE" id="PS50217">
    <property type="entry name" value="BZIP"/>
    <property type="match status" value="1"/>
</dbReference>
<evidence type="ECO:0000313" key="9">
    <source>
        <dbReference type="EMBL" id="EPS31150.1"/>
    </source>
</evidence>
<protein>
    <recommendedName>
        <fullName evidence="8">BZIP domain-containing protein</fullName>
    </recommendedName>
</protein>
<evidence type="ECO:0000256" key="7">
    <source>
        <dbReference type="SAM" id="MobiDB-lite"/>
    </source>
</evidence>
<feature type="compositionally biased region" description="Pro residues" evidence="7">
    <location>
        <begin position="131"/>
        <end position="143"/>
    </location>
</feature>
<keyword evidence="3" id="KW-0238">DNA-binding</keyword>
<dbReference type="HOGENOM" id="CLU_056562_0_0_1"/>
<proteinExistence type="predicted"/>
<dbReference type="InterPro" id="IPR046347">
    <property type="entry name" value="bZIP_sf"/>
</dbReference>
<gene>
    <name evidence="9" type="ORF">PDE_06105</name>
</gene>
<accession>S7ZKH7</accession>
<feature type="compositionally biased region" description="Low complexity" evidence="7">
    <location>
        <begin position="144"/>
        <end position="171"/>
    </location>
</feature>
<keyword evidence="10" id="KW-1185">Reference proteome</keyword>
<keyword evidence="4" id="KW-0804">Transcription</keyword>
<sequence length="295" mass="32861">MANFNSRRAPNFSQYLDDLNAIPSPYDQAVQQRQQENTFNLDEELALFTNTEFFDFDGFTDLGLPAFDAVEPKSSSIESQVDQSTTQNGDLKFLDFLQDDLNNMPQYQQELPRESQVPMHSATYSAIAQMPPAPVAANPPPAQNLPVTAPPSSAVPTPAQSAASPSSSTTSVKRKSSKVTPTSSEEAARIMAEEDKRRRNTAASARFRVKKKMREQALERSLKETTDKNEALEARVSQLELENHWLRGLIMEKNGTEERNEASEKVISDMFKKFLASRKAESSLPESKHNVSSTV</sequence>
<evidence type="ECO:0000256" key="1">
    <source>
        <dbReference type="ARBA" id="ARBA00004123"/>
    </source>
</evidence>